<dbReference type="InterPro" id="IPR006142">
    <property type="entry name" value="INTEIN"/>
</dbReference>
<dbReference type="InterPro" id="IPR020568">
    <property type="entry name" value="Ribosomal_Su5_D2-typ_SF"/>
</dbReference>
<dbReference type="InterPro" id="IPR018522">
    <property type="entry name" value="TopoIIA_CS"/>
</dbReference>
<dbReference type="NCBIfam" id="TIGR01443">
    <property type="entry name" value="intein_Cterm"/>
    <property type="match status" value="1"/>
</dbReference>
<dbReference type="AlphaFoldDB" id="A0A0G1YFU8"/>
<dbReference type="PRINTS" id="PR00418">
    <property type="entry name" value="TPI2FAMILY"/>
</dbReference>
<dbReference type="Pfam" id="PF14890">
    <property type="entry name" value="Intein_splicing"/>
    <property type="match status" value="1"/>
</dbReference>
<dbReference type="PATRIC" id="fig|1618675.3.peg.736"/>
<comment type="similarity">
    <text evidence="2">Belongs to the type II topoisomerase GyrB family.</text>
</comment>
<evidence type="ECO:0000256" key="6">
    <source>
        <dbReference type="ARBA" id="ARBA00022840"/>
    </source>
</evidence>
<dbReference type="GO" id="GO:0005524">
    <property type="term" value="F:ATP binding"/>
    <property type="evidence" value="ECO:0007669"/>
    <property type="project" value="UniProtKB-KW"/>
</dbReference>
<dbReference type="InterPro" id="IPR013759">
    <property type="entry name" value="Topo_IIA_B_C"/>
</dbReference>
<proteinExistence type="inferred from homology"/>
<dbReference type="GO" id="GO:0006265">
    <property type="term" value="P:DNA topological change"/>
    <property type="evidence" value="ECO:0007669"/>
    <property type="project" value="InterPro"/>
</dbReference>
<dbReference type="SUPFAM" id="SSF56719">
    <property type="entry name" value="Type II DNA topoisomerase"/>
    <property type="match status" value="2"/>
</dbReference>
<dbReference type="InterPro" id="IPR013506">
    <property type="entry name" value="Topo_IIA_bsu_dom2"/>
</dbReference>
<dbReference type="InterPro" id="IPR003586">
    <property type="entry name" value="Hint_dom_C"/>
</dbReference>
<dbReference type="InterPro" id="IPR001241">
    <property type="entry name" value="Topo_IIA"/>
</dbReference>
<dbReference type="Gene3D" id="3.30.230.10">
    <property type="match status" value="1"/>
</dbReference>
<dbReference type="InterPro" id="IPR036844">
    <property type="entry name" value="Hint_dom_sf"/>
</dbReference>
<evidence type="ECO:0000256" key="1">
    <source>
        <dbReference type="ARBA" id="ARBA00000185"/>
    </source>
</evidence>
<evidence type="ECO:0000256" key="10">
    <source>
        <dbReference type="ARBA" id="ARBA00023235"/>
    </source>
</evidence>
<dbReference type="InterPro" id="IPR003587">
    <property type="entry name" value="Hint_dom_N"/>
</dbReference>
<dbReference type="EC" id="5.6.2.2" evidence="3"/>
<feature type="domain" description="Hint" evidence="11">
    <location>
        <begin position="500"/>
        <end position="544"/>
    </location>
</feature>
<evidence type="ECO:0000256" key="3">
    <source>
        <dbReference type="ARBA" id="ARBA00012895"/>
    </source>
</evidence>
<dbReference type="InterPro" id="IPR006171">
    <property type="entry name" value="TOPRIM_dom"/>
</dbReference>
<keyword evidence="7" id="KW-0651">Protein splicing</keyword>
<protein>
    <recommendedName>
        <fullName evidence="3">DNA topoisomerase (ATP-hydrolyzing)</fullName>
        <ecNumber evidence="3">5.6.2.2</ecNumber>
    </recommendedName>
</protein>
<feature type="non-terminal residue" evidence="13">
    <location>
        <position position="661"/>
    </location>
</feature>
<comment type="caution">
    <text evidence="13">The sequence shown here is derived from an EMBL/GenBank/DDBJ whole genome shotgun (WGS) entry which is preliminary data.</text>
</comment>
<keyword evidence="5" id="KW-0068">Autocatalytic cleavage</keyword>
<dbReference type="PROSITE" id="PS50817">
    <property type="entry name" value="INTEIN_N_TER"/>
    <property type="match status" value="1"/>
</dbReference>
<evidence type="ECO:0000256" key="7">
    <source>
        <dbReference type="ARBA" id="ARBA00023000"/>
    </source>
</evidence>
<name>A0A0G1YFU8_9BACT</name>
<accession>A0A0G1YFU8</accession>
<sequence length="661" mass="76437">MREVQFEGQTKSKLGSVEARGATEAIFGAAFAAFLEENPDDARAILGKVALAMKSRKAAKAAKDSILRKGALEGLALPGKLADCQTKDASESELFVVEGDSAGGCFDGNTKVALVDGRDISFRQLVAEHKRGKQNYCYTIDARGSVQVAPILHPRMTKKDAAIVEVTLDTGETITCTPDHRFMLRDGTYKEAQSLTVEDSLMPLRRKISEIGGRITIKGYEMVYSPKESYWFFTHVLADRFNIAQGKYERGEKTVIHHKDFNKRNNNPDNLERMDHLGHFFFHTTCLEKTLHSPEAREKSRKVRQSSEFREKIRAIMTQPEMRAMLSKRAKKQWENPEYKEYMVSKFLDFYNSNAEYRKHNNELLNKNQRAYWSKRQNRTQQAERTRNFFQKNPERKTALSQLAQRQWSDEKLRRWRREITKKQWTNEFRSKRRQAYNQTYLQKALAVLHTIWREKGAIDENTYNRTRKETNDRSLIRLDTILGRFFHGDVARLHEAVKNYNHRIVSVKHLSERIEVYDIEVSGTHNFALASGVFVHNSGKMGRDRRTQAVLPLRGKILNIERARLDKMLASEQIKNLVVALGTAIGDVFDISKLRYHKIIIATDADVDGAHIRTLLLTLFYRHFRPIIDGGFLYIAQPPLYKIKKGRESFYAYTEDEKVK</sequence>
<dbReference type="NCBIfam" id="TIGR01445">
    <property type="entry name" value="intein_Nterm"/>
    <property type="match status" value="1"/>
</dbReference>
<feature type="domain" description="Hint" evidence="12">
    <location>
        <begin position="103"/>
        <end position="205"/>
    </location>
</feature>
<keyword evidence="6" id="KW-0067">ATP-binding</keyword>
<dbReference type="InterPro" id="IPR013760">
    <property type="entry name" value="Topo_IIA-like_dom_sf"/>
</dbReference>
<dbReference type="InterPro" id="IPR030934">
    <property type="entry name" value="Intein_C"/>
</dbReference>
<dbReference type="InterPro" id="IPR014721">
    <property type="entry name" value="Ribsml_uS5_D2-typ_fold_subgr"/>
</dbReference>
<evidence type="ECO:0000313" key="14">
    <source>
        <dbReference type="Proteomes" id="UP000034589"/>
    </source>
</evidence>
<dbReference type="SMART" id="SM00433">
    <property type="entry name" value="TOP2c"/>
    <property type="match status" value="1"/>
</dbReference>
<dbReference type="PRINTS" id="PR00379">
    <property type="entry name" value="INTEIN"/>
</dbReference>
<keyword evidence="10" id="KW-0413">Isomerase</keyword>
<dbReference type="SMART" id="SM00305">
    <property type="entry name" value="HintC"/>
    <property type="match status" value="1"/>
</dbReference>
<keyword evidence="9" id="KW-0238">DNA-binding</keyword>
<evidence type="ECO:0000256" key="5">
    <source>
        <dbReference type="ARBA" id="ARBA00022813"/>
    </source>
</evidence>
<dbReference type="GO" id="GO:0003677">
    <property type="term" value="F:DNA binding"/>
    <property type="evidence" value="ECO:0007669"/>
    <property type="project" value="UniProtKB-KW"/>
</dbReference>
<dbReference type="SMART" id="SM00306">
    <property type="entry name" value="HintN"/>
    <property type="match status" value="1"/>
</dbReference>
<dbReference type="PROSITE" id="PS50818">
    <property type="entry name" value="INTEIN_C_TER"/>
    <property type="match status" value="1"/>
</dbReference>
<dbReference type="GO" id="GO:0003918">
    <property type="term" value="F:DNA topoisomerase type II (double strand cut, ATP-hydrolyzing) activity"/>
    <property type="evidence" value="ECO:0007669"/>
    <property type="project" value="UniProtKB-EC"/>
</dbReference>
<evidence type="ECO:0000256" key="8">
    <source>
        <dbReference type="ARBA" id="ARBA00023029"/>
    </source>
</evidence>
<dbReference type="CDD" id="cd00081">
    <property type="entry name" value="Hint"/>
    <property type="match status" value="1"/>
</dbReference>
<dbReference type="GO" id="GO:0016539">
    <property type="term" value="P:intein-mediated protein splicing"/>
    <property type="evidence" value="ECO:0007669"/>
    <property type="project" value="InterPro"/>
</dbReference>
<dbReference type="Pfam" id="PF01751">
    <property type="entry name" value="Toprim"/>
    <property type="match status" value="1"/>
</dbReference>
<dbReference type="PROSITE" id="PS00177">
    <property type="entry name" value="TOPOISOMERASE_II"/>
    <property type="match status" value="1"/>
</dbReference>
<evidence type="ECO:0000259" key="12">
    <source>
        <dbReference type="SMART" id="SM00306"/>
    </source>
</evidence>
<dbReference type="Proteomes" id="UP000034589">
    <property type="component" value="Unassembled WGS sequence"/>
</dbReference>
<evidence type="ECO:0000259" key="11">
    <source>
        <dbReference type="SMART" id="SM00305"/>
    </source>
</evidence>
<keyword evidence="4" id="KW-0547">Nucleotide-binding</keyword>
<keyword evidence="8" id="KW-0799">Topoisomerase</keyword>
<dbReference type="EMBL" id="LCPV01000067">
    <property type="protein sequence ID" value="KKW05274.1"/>
    <property type="molecule type" value="Genomic_DNA"/>
</dbReference>
<dbReference type="PANTHER" id="PTHR45866">
    <property type="entry name" value="DNA GYRASE/TOPOISOMERASE SUBUNIT B"/>
    <property type="match status" value="1"/>
</dbReference>
<evidence type="ECO:0000256" key="4">
    <source>
        <dbReference type="ARBA" id="ARBA00022741"/>
    </source>
</evidence>
<organism evidence="13 14">
    <name type="scientific">Candidatus Kaiserbacteria bacterium GW2011_GWC2_49_12</name>
    <dbReference type="NCBI Taxonomy" id="1618675"/>
    <lineage>
        <taxon>Bacteria</taxon>
        <taxon>Candidatus Kaiseribacteriota</taxon>
    </lineage>
</organism>
<evidence type="ECO:0000313" key="13">
    <source>
        <dbReference type="EMBL" id="KKW05274.1"/>
    </source>
</evidence>
<dbReference type="PANTHER" id="PTHR45866:SF1">
    <property type="entry name" value="DNA GYRASE SUBUNIT B, MITOCHONDRIAL"/>
    <property type="match status" value="1"/>
</dbReference>
<dbReference type="InterPro" id="IPR006141">
    <property type="entry name" value="Intein_N"/>
</dbReference>
<dbReference type="SUPFAM" id="SSF54211">
    <property type="entry name" value="Ribosomal protein S5 domain 2-like"/>
    <property type="match status" value="1"/>
</dbReference>
<comment type="catalytic activity">
    <reaction evidence="1">
        <text>ATP-dependent breakage, passage and rejoining of double-stranded DNA.</text>
        <dbReference type="EC" id="5.6.2.2"/>
    </reaction>
</comment>
<dbReference type="PRINTS" id="PR01159">
    <property type="entry name" value="DNAGYRASEB"/>
</dbReference>
<evidence type="ECO:0000256" key="2">
    <source>
        <dbReference type="ARBA" id="ARBA00010708"/>
    </source>
</evidence>
<dbReference type="SUPFAM" id="SSF51294">
    <property type="entry name" value="Hedgehog/intein (Hint) domain"/>
    <property type="match status" value="1"/>
</dbReference>
<dbReference type="InterPro" id="IPR044925">
    <property type="entry name" value="His-Me_finger_sf"/>
</dbReference>
<gene>
    <name evidence="13" type="ORF">UY39_C0067G0001</name>
</gene>
<reference evidence="13 14" key="1">
    <citation type="journal article" date="2015" name="Nature">
        <title>rRNA introns, odd ribosomes, and small enigmatic genomes across a large radiation of phyla.</title>
        <authorList>
            <person name="Brown C.T."/>
            <person name="Hug L.A."/>
            <person name="Thomas B.C."/>
            <person name="Sharon I."/>
            <person name="Castelle C.J."/>
            <person name="Singh A."/>
            <person name="Wilkins M.J."/>
            <person name="Williams K.H."/>
            <person name="Banfield J.F."/>
        </authorList>
    </citation>
    <scope>NUCLEOTIDE SEQUENCE [LARGE SCALE GENOMIC DNA]</scope>
</reference>
<dbReference type="Gene3D" id="3.40.50.670">
    <property type="match status" value="1"/>
</dbReference>
<dbReference type="InterPro" id="IPR000565">
    <property type="entry name" value="Topo_IIA_B"/>
</dbReference>
<dbReference type="Pfam" id="PF00204">
    <property type="entry name" value="DNA_gyraseB"/>
    <property type="match status" value="1"/>
</dbReference>
<dbReference type="SUPFAM" id="SSF54060">
    <property type="entry name" value="His-Me finger endonucleases"/>
    <property type="match status" value="1"/>
</dbReference>
<dbReference type="Gene3D" id="2.170.16.10">
    <property type="entry name" value="Hedgehog/Intein (Hint) domain"/>
    <property type="match status" value="2"/>
</dbReference>
<evidence type="ECO:0000256" key="9">
    <source>
        <dbReference type="ARBA" id="ARBA00023125"/>
    </source>
</evidence>